<dbReference type="HOGENOM" id="CLU_2924993_0_0_1"/>
<protein>
    <submittedName>
        <fullName evidence="2">GG11947</fullName>
    </submittedName>
</protein>
<reference evidence="2 3" key="2">
    <citation type="journal article" date="2008" name="Bioinformatics">
        <title>Assembly reconciliation.</title>
        <authorList>
            <person name="Zimin A.V."/>
            <person name="Smith D.R."/>
            <person name="Sutton G."/>
            <person name="Yorke J.A."/>
        </authorList>
    </citation>
    <scope>NUCLEOTIDE SEQUENCE [LARGE SCALE GENOMIC DNA]</scope>
    <source>
        <strain evidence="2 3">TSC#14021-0224.01</strain>
    </source>
</reference>
<keyword evidence="3" id="KW-1185">Reference proteome</keyword>
<dbReference type="AlphaFoldDB" id="B3P5A1"/>
<sequence length="61" mass="6656">MFKAVKRRTSVLKNKRKKQTTGSQTPSATSAHNSNTNNTNNSNNIMATTLANMAQSNSTRT</sequence>
<feature type="region of interest" description="Disordered" evidence="1">
    <location>
        <begin position="1"/>
        <end position="61"/>
    </location>
</feature>
<evidence type="ECO:0000313" key="2">
    <source>
        <dbReference type="EMBL" id="EDV53084.1"/>
    </source>
</evidence>
<gene>
    <name evidence="2" type="primary">Dere\GG11947</name>
    <name evidence="2" type="ORF">Dere_GG11947</name>
</gene>
<evidence type="ECO:0000256" key="1">
    <source>
        <dbReference type="SAM" id="MobiDB-lite"/>
    </source>
</evidence>
<feature type="compositionally biased region" description="Polar residues" evidence="1">
    <location>
        <begin position="50"/>
        <end position="61"/>
    </location>
</feature>
<dbReference type="EMBL" id="CH954182">
    <property type="protein sequence ID" value="EDV53084.1"/>
    <property type="molecule type" value="Genomic_DNA"/>
</dbReference>
<feature type="compositionally biased region" description="Low complexity" evidence="1">
    <location>
        <begin position="25"/>
        <end position="49"/>
    </location>
</feature>
<evidence type="ECO:0000313" key="3">
    <source>
        <dbReference type="Proteomes" id="UP000008711"/>
    </source>
</evidence>
<accession>B3P5A1</accession>
<organism evidence="2 3">
    <name type="scientific">Drosophila erecta</name>
    <name type="common">Fruit fly</name>
    <dbReference type="NCBI Taxonomy" id="7220"/>
    <lineage>
        <taxon>Eukaryota</taxon>
        <taxon>Metazoa</taxon>
        <taxon>Ecdysozoa</taxon>
        <taxon>Arthropoda</taxon>
        <taxon>Hexapoda</taxon>
        <taxon>Insecta</taxon>
        <taxon>Pterygota</taxon>
        <taxon>Neoptera</taxon>
        <taxon>Endopterygota</taxon>
        <taxon>Diptera</taxon>
        <taxon>Brachycera</taxon>
        <taxon>Muscomorpha</taxon>
        <taxon>Ephydroidea</taxon>
        <taxon>Drosophilidae</taxon>
        <taxon>Drosophila</taxon>
        <taxon>Sophophora</taxon>
    </lineage>
</organism>
<name>B3P5A1_DROER</name>
<proteinExistence type="predicted"/>
<reference evidence="2 3" key="1">
    <citation type="journal article" date="2007" name="Nature">
        <title>Evolution of genes and genomes on the Drosophila phylogeny.</title>
        <authorList>
            <consortium name="Drosophila 12 Genomes Consortium"/>
            <person name="Clark A.G."/>
            <person name="Eisen M.B."/>
            <person name="Smith D.R."/>
            <person name="Bergman C.M."/>
            <person name="Oliver B."/>
            <person name="Markow T.A."/>
            <person name="Kaufman T.C."/>
            <person name="Kellis M."/>
            <person name="Gelbart W."/>
            <person name="Iyer V.N."/>
            <person name="Pollard D.A."/>
            <person name="Sackton T.B."/>
            <person name="Larracuente A.M."/>
            <person name="Singh N.D."/>
            <person name="Abad J.P."/>
            <person name="Abt D.N."/>
            <person name="Adryan B."/>
            <person name="Aguade M."/>
            <person name="Akashi H."/>
            <person name="Anderson W.W."/>
            <person name="Aquadro C.F."/>
            <person name="Ardell D.H."/>
            <person name="Arguello R."/>
            <person name="Artieri C.G."/>
            <person name="Barbash D.A."/>
            <person name="Barker D."/>
            <person name="Barsanti P."/>
            <person name="Batterham P."/>
            <person name="Batzoglou S."/>
            <person name="Begun D."/>
            <person name="Bhutkar A."/>
            <person name="Blanco E."/>
            <person name="Bosak S.A."/>
            <person name="Bradley R.K."/>
            <person name="Brand A.D."/>
            <person name="Brent M.R."/>
            <person name="Brooks A.N."/>
            <person name="Brown R.H."/>
            <person name="Butlin R.K."/>
            <person name="Caggese C."/>
            <person name="Calvi B.R."/>
            <person name="Bernardo de Carvalho A."/>
            <person name="Caspi A."/>
            <person name="Castrezana S."/>
            <person name="Celniker S.E."/>
            <person name="Chang J.L."/>
            <person name="Chapple C."/>
            <person name="Chatterji S."/>
            <person name="Chinwalla A."/>
            <person name="Civetta A."/>
            <person name="Clifton S.W."/>
            <person name="Comeron J.M."/>
            <person name="Costello J.C."/>
            <person name="Coyne J.A."/>
            <person name="Daub J."/>
            <person name="David R.G."/>
            <person name="Delcher A.L."/>
            <person name="Delehaunty K."/>
            <person name="Do C.B."/>
            <person name="Ebling H."/>
            <person name="Edwards K."/>
            <person name="Eickbush T."/>
            <person name="Evans J.D."/>
            <person name="Filipski A."/>
            <person name="Findeiss S."/>
            <person name="Freyhult E."/>
            <person name="Fulton L."/>
            <person name="Fulton R."/>
            <person name="Garcia A.C."/>
            <person name="Gardiner A."/>
            <person name="Garfield D.A."/>
            <person name="Garvin B.E."/>
            <person name="Gibson G."/>
            <person name="Gilbert D."/>
            <person name="Gnerre S."/>
            <person name="Godfrey J."/>
            <person name="Good R."/>
            <person name="Gotea V."/>
            <person name="Gravely B."/>
            <person name="Greenberg A.J."/>
            <person name="Griffiths-Jones S."/>
            <person name="Gross S."/>
            <person name="Guigo R."/>
            <person name="Gustafson E.A."/>
            <person name="Haerty W."/>
            <person name="Hahn M.W."/>
            <person name="Halligan D.L."/>
            <person name="Halpern A.L."/>
            <person name="Halter G.M."/>
            <person name="Han M.V."/>
            <person name="Heger A."/>
            <person name="Hillier L."/>
            <person name="Hinrichs A.S."/>
            <person name="Holmes I."/>
            <person name="Hoskins R.A."/>
            <person name="Hubisz M.J."/>
            <person name="Hultmark D."/>
            <person name="Huntley M.A."/>
            <person name="Jaffe D.B."/>
            <person name="Jagadeeshan S."/>
            <person name="Jeck W.R."/>
            <person name="Johnson J."/>
            <person name="Jones C.D."/>
            <person name="Jordan W.C."/>
            <person name="Karpen G.H."/>
            <person name="Kataoka E."/>
            <person name="Keightley P.D."/>
            <person name="Kheradpour P."/>
            <person name="Kirkness E.F."/>
            <person name="Koerich L.B."/>
            <person name="Kristiansen K."/>
            <person name="Kudrna D."/>
            <person name="Kulathinal R.J."/>
            <person name="Kumar S."/>
            <person name="Kwok R."/>
            <person name="Lander E."/>
            <person name="Langley C.H."/>
            <person name="Lapoint R."/>
            <person name="Lazzaro B.P."/>
            <person name="Lee S.J."/>
            <person name="Levesque L."/>
            <person name="Li R."/>
            <person name="Lin C.F."/>
            <person name="Lin M.F."/>
            <person name="Lindblad-Toh K."/>
            <person name="Llopart A."/>
            <person name="Long M."/>
            <person name="Low L."/>
            <person name="Lozovsky E."/>
            <person name="Lu J."/>
            <person name="Luo M."/>
            <person name="Machado C.A."/>
            <person name="Makalowski W."/>
            <person name="Marzo M."/>
            <person name="Matsuda M."/>
            <person name="Matzkin L."/>
            <person name="McAllister B."/>
            <person name="McBride C.S."/>
            <person name="McKernan B."/>
            <person name="McKernan K."/>
            <person name="Mendez-Lago M."/>
            <person name="Minx P."/>
            <person name="Mollenhauer M.U."/>
            <person name="Montooth K."/>
            <person name="Mount S.M."/>
            <person name="Mu X."/>
            <person name="Myers E."/>
            <person name="Negre B."/>
            <person name="Newfeld S."/>
            <person name="Nielsen R."/>
            <person name="Noor M.A."/>
            <person name="O'Grady P."/>
            <person name="Pachter L."/>
            <person name="Papaceit M."/>
            <person name="Parisi M.J."/>
            <person name="Parisi M."/>
            <person name="Parts L."/>
            <person name="Pedersen J.S."/>
            <person name="Pesole G."/>
            <person name="Phillippy A.M."/>
            <person name="Ponting C.P."/>
            <person name="Pop M."/>
            <person name="Porcelli D."/>
            <person name="Powell J.R."/>
            <person name="Prohaska S."/>
            <person name="Pruitt K."/>
            <person name="Puig M."/>
            <person name="Quesneville H."/>
            <person name="Ram K.R."/>
            <person name="Rand D."/>
            <person name="Rasmussen M.D."/>
            <person name="Reed L.K."/>
            <person name="Reenan R."/>
            <person name="Reily A."/>
            <person name="Remington K.A."/>
            <person name="Rieger T.T."/>
            <person name="Ritchie M.G."/>
            <person name="Robin C."/>
            <person name="Rogers Y.H."/>
            <person name="Rohde C."/>
            <person name="Rozas J."/>
            <person name="Rubenfield M.J."/>
            <person name="Ruiz A."/>
            <person name="Russo S."/>
            <person name="Salzberg S.L."/>
            <person name="Sanchez-Gracia A."/>
            <person name="Saranga D.J."/>
            <person name="Sato H."/>
            <person name="Schaeffer S.W."/>
            <person name="Schatz M.C."/>
            <person name="Schlenke T."/>
            <person name="Schwartz R."/>
            <person name="Segarra C."/>
            <person name="Singh R.S."/>
            <person name="Sirot L."/>
            <person name="Sirota M."/>
            <person name="Sisneros N.B."/>
            <person name="Smith C.D."/>
            <person name="Smith T.F."/>
            <person name="Spieth J."/>
            <person name="Stage D.E."/>
            <person name="Stark A."/>
            <person name="Stephan W."/>
            <person name="Strausberg R.L."/>
            <person name="Strempel S."/>
            <person name="Sturgill D."/>
            <person name="Sutton G."/>
            <person name="Sutton G.G."/>
            <person name="Tao W."/>
            <person name="Teichmann S."/>
            <person name="Tobari Y.N."/>
            <person name="Tomimura Y."/>
            <person name="Tsolas J.M."/>
            <person name="Valente V.L."/>
            <person name="Venter E."/>
            <person name="Venter J.C."/>
            <person name="Vicario S."/>
            <person name="Vieira F.G."/>
            <person name="Vilella A.J."/>
            <person name="Villasante A."/>
            <person name="Walenz B."/>
            <person name="Wang J."/>
            <person name="Wasserman M."/>
            <person name="Watts T."/>
            <person name="Wilson D."/>
            <person name="Wilson R.K."/>
            <person name="Wing R.A."/>
            <person name="Wolfner M.F."/>
            <person name="Wong A."/>
            <person name="Wong G.K."/>
            <person name="Wu C.I."/>
            <person name="Wu G."/>
            <person name="Yamamoto D."/>
            <person name="Yang H.P."/>
            <person name="Yang S.P."/>
            <person name="Yorke J.A."/>
            <person name="Yoshida K."/>
            <person name="Zdobnov E."/>
            <person name="Zhang P."/>
            <person name="Zhang Y."/>
            <person name="Zimin A.V."/>
            <person name="Baldwin J."/>
            <person name="Abdouelleil A."/>
            <person name="Abdulkadir J."/>
            <person name="Abebe A."/>
            <person name="Abera B."/>
            <person name="Abreu J."/>
            <person name="Acer S.C."/>
            <person name="Aftuck L."/>
            <person name="Alexander A."/>
            <person name="An P."/>
            <person name="Anderson E."/>
            <person name="Anderson S."/>
            <person name="Arachi H."/>
            <person name="Azer M."/>
            <person name="Bachantsang P."/>
            <person name="Barry A."/>
            <person name="Bayul T."/>
            <person name="Berlin A."/>
            <person name="Bessette D."/>
            <person name="Bloom T."/>
            <person name="Blye J."/>
            <person name="Boguslavskiy L."/>
            <person name="Bonnet C."/>
            <person name="Boukhgalter B."/>
            <person name="Bourzgui I."/>
            <person name="Brown A."/>
            <person name="Cahill P."/>
            <person name="Channer S."/>
            <person name="Cheshatsang Y."/>
            <person name="Chuda L."/>
            <person name="Citroen M."/>
            <person name="Collymore A."/>
            <person name="Cooke P."/>
            <person name="Costello M."/>
            <person name="D'Aco K."/>
            <person name="Daza R."/>
            <person name="De Haan G."/>
            <person name="DeGray S."/>
            <person name="DeMaso C."/>
            <person name="Dhargay N."/>
            <person name="Dooley K."/>
            <person name="Dooley E."/>
            <person name="Doricent M."/>
            <person name="Dorje P."/>
            <person name="Dorjee K."/>
            <person name="Dupes A."/>
            <person name="Elong R."/>
            <person name="Falk J."/>
            <person name="Farina A."/>
            <person name="Faro S."/>
            <person name="Ferguson D."/>
            <person name="Fisher S."/>
            <person name="Foley C.D."/>
            <person name="Franke A."/>
            <person name="Friedrich D."/>
            <person name="Gadbois L."/>
            <person name="Gearin G."/>
            <person name="Gearin C.R."/>
            <person name="Giannoukos G."/>
            <person name="Goode T."/>
            <person name="Graham J."/>
            <person name="Grandbois E."/>
            <person name="Grewal S."/>
            <person name="Gyaltsen K."/>
            <person name="Hafez N."/>
            <person name="Hagos B."/>
            <person name="Hall J."/>
            <person name="Henson C."/>
            <person name="Hollinger A."/>
            <person name="Honan T."/>
            <person name="Huard M.D."/>
            <person name="Hughes L."/>
            <person name="Hurhula B."/>
            <person name="Husby M.E."/>
            <person name="Kamat A."/>
            <person name="Kanga B."/>
            <person name="Kashin S."/>
            <person name="Khazanovich D."/>
            <person name="Kisner P."/>
            <person name="Lance K."/>
            <person name="Lara M."/>
            <person name="Lee W."/>
            <person name="Lennon N."/>
            <person name="Letendre F."/>
            <person name="LeVine R."/>
            <person name="Lipovsky A."/>
            <person name="Liu X."/>
            <person name="Liu J."/>
            <person name="Liu S."/>
            <person name="Lokyitsang T."/>
            <person name="Lokyitsang Y."/>
            <person name="Lubonja R."/>
            <person name="Lui A."/>
            <person name="MacDonald P."/>
            <person name="Magnisalis V."/>
            <person name="Maru K."/>
            <person name="Matthews C."/>
            <person name="McCusker W."/>
            <person name="McDonough S."/>
            <person name="Mehta T."/>
            <person name="Meldrim J."/>
            <person name="Meneus L."/>
            <person name="Mihai O."/>
            <person name="Mihalev A."/>
            <person name="Mihova T."/>
            <person name="Mittelman R."/>
            <person name="Mlenga V."/>
            <person name="Montmayeur A."/>
            <person name="Mulrain L."/>
            <person name="Navidi A."/>
            <person name="Naylor J."/>
            <person name="Negash T."/>
            <person name="Nguyen T."/>
            <person name="Nguyen N."/>
            <person name="Nicol R."/>
            <person name="Norbu C."/>
            <person name="Norbu N."/>
            <person name="Novod N."/>
            <person name="O'Neill B."/>
            <person name="Osman S."/>
            <person name="Markiewicz E."/>
            <person name="Oyono O.L."/>
            <person name="Patti C."/>
            <person name="Phunkhang P."/>
            <person name="Pierre F."/>
            <person name="Priest M."/>
            <person name="Raghuraman S."/>
            <person name="Rege F."/>
            <person name="Reyes R."/>
            <person name="Rise C."/>
            <person name="Rogov P."/>
            <person name="Ross K."/>
            <person name="Ryan E."/>
            <person name="Settipalli S."/>
            <person name="Shea T."/>
            <person name="Sherpa N."/>
            <person name="Shi L."/>
            <person name="Shih D."/>
            <person name="Sparrow T."/>
            <person name="Spaulding J."/>
            <person name="Stalker J."/>
            <person name="Stange-Thomann N."/>
            <person name="Stavropoulos S."/>
            <person name="Stone C."/>
            <person name="Strader C."/>
            <person name="Tesfaye S."/>
            <person name="Thomson T."/>
            <person name="Thoulutsang Y."/>
            <person name="Thoulutsang D."/>
            <person name="Topham K."/>
            <person name="Topping I."/>
            <person name="Tsamla T."/>
            <person name="Vassiliev H."/>
            <person name="Vo A."/>
            <person name="Wangchuk T."/>
            <person name="Wangdi T."/>
            <person name="Weiand M."/>
            <person name="Wilkinson J."/>
            <person name="Wilson A."/>
            <person name="Yadav S."/>
            <person name="Young G."/>
            <person name="Yu Q."/>
            <person name="Zembek L."/>
            <person name="Zhong D."/>
            <person name="Zimmer A."/>
            <person name="Zwirko Z."/>
            <person name="Jaffe D.B."/>
            <person name="Alvarez P."/>
            <person name="Brockman W."/>
            <person name="Butler J."/>
            <person name="Chin C."/>
            <person name="Gnerre S."/>
            <person name="Grabherr M."/>
            <person name="Kleber M."/>
            <person name="Mauceli E."/>
            <person name="MacCallum I."/>
        </authorList>
    </citation>
    <scope>NUCLEOTIDE SEQUENCE [LARGE SCALE GENOMIC DNA]</scope>
    <source>
        <strain evidence="2 3">TSC#14021-0224.01</strain>
    </source>
</reference>
<feature type="compositionally biased region" description="Basic residues" evidence="1">
    <location>
        <begin position="1"/>
        <end position="19"/>
    </location>
</feature>
<dbReference type="Proteomes" id="UP000008711">
    <property type="component" value="Unassembled WGS sequence"/>
</dbReference>